<evidence type="ECO:0000256" key="1">
    <source>
        <dbReference type="ARBA" id="ARBA00005384"/>
    </source>
</evidence>
<dbReference type="SMART" id="SM00345">
    <property type="entry name" value="HTH_GNTR"/>
    <property type="match status" value="1"/>
</dbReference>
<keyword evidence="5" id="KW-0804">Transcription</keyword>
<dbReference type="InterPro" id="IPR004839">
    <property type="entry name" value="Aminotransferase_I/II_large"/>
</dbReference>
<dbReference type="InterPro" id="IPR000524">
    <property type="entry name" value="Tscrpt_reg_HTH_GntR"/>
</dbReference>
<comment type="similarity">
    <text evidence="1">In the C-terminal section; belongs to the class-I pyridoxal-phosphate-dependent aminotransferase family.</text>
</comment>
<evidence type="ECO:0000256" key="4">
    <source>
        <dbReference type="ARBA" id="ARBA00023125"/>
    </source>
</evidence>
<name>A0ABN2A3P0_9ACTN</name>
<dbReference type="GO" id="GO:0008483">
    <property type="term" value="F:transaminase activity"/>
    <property type="evidence" value="ECO:0007669"/>
    <property type="project" value="UniProtKB-KW"/>
</dbReference>
<dbReference type="PROSITE" id="PS50949">
    <property type="entry name" value="HTH_GNTR"/>
    <property type="match status" value="1"/>
</dbReference>
<dbReference type="InterPro" id="IPR015424">
    <property type="entry name" value="PyrdxlP-dep_Trfase"/>
</dbReference>
<organism evidence="7 8">
    <name type="scientific">Kribbella lupini</name>
    <dbReference type="NCBI Taxonomy" id="291602"/>
    <lineage>
        <taxon>Bacteria</taxon>
        <taxon>Bacillati</taxon>
        <taxon>Actinomycetota</taxon>
        <taxon>Actinomycetes</taxon>
        <taxon>Propionibacteriales</taxon>
        <taxon>Kribbellaceae</taxon>
        <taxon>Kribbella</taxon>
    </lineage>
</organism>
<keyword evidence="7" id="KW-0808">Transferase</keyword>
<evidence type="ECO:0000313" key="8">
    <source>
        <dbReference type="Proteomes" id="UP001500363"/>
    </source>
</evidence>
<dbReference type="PRINTS" id="PR00035">
    <property type="entry name" value="HTHGNTR"/>
</dbReference>
<dbReference type="SUPFAM" id="SSF46785">
    <property type="entry name" value="Winged helix' DNA-binding domain"/>
    <property type="match status" value="1"/>
</dbReference>
<evidence type="ECO:0000313" key="7">
    <source>
        <dbReference type="EMBL" id="GAA1510801.1"/>
    </source>
</evidence>
<dbReference type="PANTHER" id="PTHR46577:SF1">
    <property type="entry name" value="HTH-TYPE TRANSCRIPTIONAL REGULATORY PROTEIN GABR"/>
    <property type="match status" value="1"/>
</dbReference>
<dbReference type="Proteomes" id="UP001500363">
    <property type="component" value="Unassembled WGS sequence"/>
</dbReference>
<dbReference type="PANTHER" id="PTHR46577">
    <property type="entry name" value="HTH-TYPE TRANSCRIPTIONAL REGULATORY PROTEIN GABR"/>
    <property type="match status" value="1"/>
</dbReference>
<comment type="caution">
    <text evidence="7">The sequence shown here is derived from an EMBL/GenBank/DDBJ whole genome shotgun (WGS) entry which is preliminary data.</text>
</comment>
<dbReference type="SUPFAM" id="SSF53383">
    <property type="entry name" value="PLP-dependent transferases"/>
    <property type="match status" value="1"/>
</dbReference>
<evidence type="ECO:0000256" key="3">
    <source>
        <dbReference type="ARBA" id="ARBA00023015"/>
    </source>
</evidence>
<dbReference type="CDD" id="cd07377">
    <property type="entry name" value="WHTH_GntR"/>
    <property type="match status" value="1"/>
</dbReference>
<dbReference type="EMBL" id="BAAANC010000001">
    <property type="protein sequence ID" value="GAA1510801.1"/>
    <property type="molecule type" value="Genomic_DNA"/>
</dbReference>
<proteinExistence type="inferred from homology"/>
<dbReference type="Pfam" id="PF00392">
    <property type="entry name" value="GntR"/>
    <property type="match status" value="1"/>
</dbReference>
<keyword evidence="7" id="KW-0032">Aminotransferase</keyword>
<reference evidence="7 8" key="1">
    <citation type="journal article" date="2019" name="Int. J. Syst. Evol. Microbiol.">
        <title>The Global Catalogue of Microorganisms (GCM) 10K type strain sequencing project: providing services to taxonomists for standard genome sequencing and annotation.</title>
        <authorList>
            <consortium name="The Broad Institute Genomics Platform"/>
            <consortium name="The Broad Institute Genome Sequencing Center for Infectious Disease"/>
            <person name="Wu L."/>
            <person name="Ma J."/>
        </authorList>
    </citation>
    <scope>NUCLEOTIDE SEQUENCE [LARGE SCALE GENOMIC DNA]</scope>
    <source>
        <strain evidence="7 8">JCM 14303</strain>
    </source>
</reference>
<evidence type="ECO:0000259" key="6">
    <source>
        <dbReference type="PROSITE" id="PS50949"/>
    </source>
</evidence>
<dbReference type="Pfam" id="PF00155">
    <property type="entry name" value="Aminotran_1_2"/>
    <property type="match status" value="1"/>
</dbReference>
<protein>
    <submittedName>
        <fullName evidence="7">PLP-dependent aminotransferase family protein</fullName>
    </submittedName>
</protein>
<dbReference type="CDD" id="cd00609">
    <property type="entry name" value="AAT_like"/>
    <property type="match status" value="1"/>
</dbReference>
<dbReference type="InterPro" id="IPR015421">
    <property type="entry name" value="PyrdxlP-dep_Trfase_major"/>
</dbReference>
<dbReference type="InterPro" id="IPR036390">
    <property type="entry name" value="WH_DNA-bd_sf"/>
</dbReference>
<feature type="domain" description="HTH gntR-type" evidence="6">
    <location>
        <begin position="22"/>
        <end position="90"/>
    </location>
</feature>
<accession>A0ABN2A3P0</accession>
<keyword evidence="2" id="KW-0663">Pyridoxal phosphate</keyword>
<sequence>MTVQWKGDGPGLLLQLDRGTPRQLGHQLQEKLRTAIRTGALRPGEKLPSSRSLADQLGISRGLVVDTYAQLYAEGYLVSEIGSGTRVAERGEATAPIRTTPVDQPAQRFDVDFEYGIPDLASAPVRDWIWALGDAARLAPATLMGDEPDRGDQRLREVLAAYHRRVRAGASDADRTIVTTGFRHALTLVLATLATYGVERVGLESPGPRDHDRIAERFGLEAVPVPVDEDGVDVAALRASGARAVVLTPAHQCPTGVALSPGRRQELVAWAEQVDGFVIEDEYDSEFRYDRQPVGSLQGLAPERVIALGSVSKTLAPGIRIGWIFAPPTILDGLVETKALTSRGAPALDQLALARLMESGRYDRHLRRMRTTYQVRRDALIAAVDEHLPALRLTGLAAGCHAVLRLPDGADEAAVVAAAEQRSVSVRGLGDYRMDGVGAAAPGLVLGFGNVNESGIRRGVRVLAEAISDPRQG</sequence>
<dbReference type="RefSeq" id="WP_344168599.1">
    <property type="nucleotide sequence ID" value="NZ_BAAANC010000001.1"/>
</dbReference>
<evidence type="ECO:0000256" key="2">
    <source>
        <dbReference type="ARBA" id="ARBA00022898"/>
    </source>
</evidence>
<gene>
    <name evidence="7" type="ORF">GCM10009741_04930</name>
</gene>
<evidence type="ECO:0000256" key="5">
    <source>
        <dbReference type="ARBA" id="ARBA00023163"/>
    </source>
</evidence>
<dbReference type="Gene3D" id="3.40.640.10">
    <property type="entry name" value="Type I PLP-dependent aspartate aminotransferase-like (Major domain)"/>
    <property type="match status" value="1"/>
</dbReference>
<keyword evidence="8" id="KW-1185">Reference proteome</keyword>
<keyword evidence="4" id="KW-0238">DNA-binding</keyword>
<dbReference type="Gene3D" id="1.10.10.10">
    <property type="entry name" value="Winged helix-like DNA-binding domain superfamily/Winged helix DNA-binding domain"/>
    <property type="match status" value="1"/>
</dbReference>
<dbReference type="InterPro" id="IPR051446">
    <property type="entry name" value="HTH_trans_reg/aminotransferase"/>
</dbReference>
<dbReference type="InterPro" id="IPR036388">
    <property type="entry name" value="WH-like_DNA-bd_sf"/>
</dbReference>
<keyword evidence="3" id="KW-0805">Transcription regulation</keyword>